<comment type="subcellular location">
    <subcellularLocation>
        <location evidence="2">Membrane</location>
        <topology evidence="2">Multi-pass membrane protein</topology>
    </subcellularLocation>
</comment>
<dbReference type="InterPro" id="IPR036097">
    <property type="entry name" value="HisK_dim/P_sf"/>
</dbReference>
<evidence type="ECO:0000259" key="16">
    <source>
        <dbReference type="PROSITE" id="PS50113"/>
    </source>
</evidence>
<dbReference type="Gene3D" id="1.10.287.130">
    <property type="match status" value="1"/>
</dbReference>
<evidence type="ECO:0000256" key="7">
    <source>
        <dbReference type="ARBA" id="ARBA00022741"/>
    </source>
</evidence>
<reference evidence="17 18" key="1">
    <citation type="journal article" date="2015" name="Nature">
        <title>rRNA introns, odd ribosomes, and small enigmatic genomes across a large radiation of phyla.</title>
        <authorList>
            <person name="Brown C.T."/>
            <person name="Hug L.A."/>
            <person name="Thomas B.C."/>
            <person name="Sharon I."/>
            <person name="Castelle C.J."/>
            <person name="Singh A."/>
            <person name="Wilkins M.J."/>
            <person name="Williams K.H."/>
            <person name="Banfield J.F."/>
        </authorList>
    </citation>
    <scope>NUCLEOTIDE SEQUENCE [LARGE SCALE GENOMIC DNA]</scope>
</reference>
<dbReference type="FunFam" id="3.30.565.10:FF:000006">
    <property type="entry name" value="Sensor histidine kinase WalK"/>
    <property type="match status" value="1"/>
</dbReference>
<dbReference type="Pfam" id="PF00512">
    <property type="entry name" value="HisKA"/>
    <property type="match status" value="1"/>
</dbReference>
<dbReference type="PANTHER" id="PTHR42878">
    <property type="entry name" value="TWO-COMPONENT HISTIDINE KINASE"/>
    <property type="match status" value="1"/>
</dbReference>
<evidence type="ECO:0000256" key="10">
    <source>
        <dbReference type="ARBA" id="ARBA00022989"/>
    </source>
</evidence>
<name>A0A0G0Q579_9BACT</name>
<dbReference type="CDD" id="cd00082">
    <property type="entry name" value="HisKA"/>
    <property type="match status" value="1"/>
</dbReference>
<dbReference type="SMART" id="SM00388">
    <property type="entry name" value="HisKA"/>
    <property type="match status" value="1"/>
</dbReference>
<evidence type="ECO:0000256" key="11">
    <source>
        <dbReference type="ARBA" id="ARBA00023012"/>
    </source>
</evidence>
<feature type="transmembrane region" description="Helical" evidence="13">
    <location>
        <begin position="35"/>
        <end position="58"/>
    </location>
</feature>
<feature type="transmembrane region" description="Helical" evidence="13">
    <location>
        <begin position="94"/>
        <end position="113"/>
    </location>
</feature>
<evidence type="ECO:0000256" key="8">
    <source>
        <dbReference type="ARBA" id="ARBA00022777"/>
    </source>
</evidence>
<dbReference type="SUPFAM" id="SSF47384">
    <property type="entry name" value="Homodimeric domain of signal transducing histidine kinase"/>
    <property type="match status" value="1"/>
</dbReference>
<dbReference type="NCBIfam" id="TIGR00229">
    <property type="entry name" value="sensory_box"/>
    <property type="match status" value="1"/>
</dbReference>
<dbReference type="SUPFAM" id="SSF55874">
    <property type="entry name" value="ATPase domain of HSP90 chaperone/DNA topoisomerase II/histidine kinase"/>
    <property type="match status" value="1"/>
</dbReference>
<dbReference type="InterPro" id="IPR005467">
    <property type="entry name" value="His_kinase_dom"/>
</dbReference>
<evidence type="ECO:0000256" key="12">
    <source>
        <dbReference type="ARBA" id="ARBA00023136"/>
    </source>
</evidence>
<evidence type="ECO:0000256" key="5">
    <source>
        <dbReference type="ARBA" id="ARBA00022679"/>
    </source>
</evidence>
<dbReference type="Gene3D" id="3.30.450.20">
    <property type="entry name" value="PAS domain"/>
    <property type="match status" value="1"/>
</dbReference>
<keyword evidence="4" id="KW-0597">Phosphoprotein</keyword>
<dbReference type="SUPFAM" id="SSF55785">
    <property type="entry name" value="PYP-like sensor domain (PAS domain)"/>
    <property type="match status" value="1"/>
</dbReference>
<evidence type="ECO:0000256" key="13">
    <source>
        <dbReference type="SAM" id="Phobius"/>
    </source>
</evidence>
<gene>
    <name evidence="17" type="ORF">UT64_C0031G0011</name>
</gene>
<feature type="transmembrane region" description="Helical" evidence="13">
    <location>
        <begin position="164"/>
        <end position="183"/>
    </location>
</feature>
<keyword evidence="9" id="KW-0067">ATP-binding</keyword>
<dbReference type="InterPro" id="IPR003661">
    <property type="entry name" value="HisK_dim/P_dom"/>
</dbReference>
<dbReference type="GO" id="GO:0030295">
    <property type="term" value="F:protein kinase activator activity"/>
    <property type="evidence" value="ECO:0007669"/>
    <property type="project" value="TreeGrafter"/>
</dbReference>
<dbReference type="GO" id="GO:0000155">
    <property type="term" value="F:phosphorelay sensor kinase activity"/>
    <property type="evidence" value="ECO:0007669"/>
    <property type="project" value="InterPro"/>
</dbReference>
<dbReference type="EC" id="2.7.13.3" evidence="3"/>
<dbReference type="GO" id="GO:0016020">
    <property type="term" value="C:membrane"/>
    <property type="evidence" value="ECO:0007669"/>
    <property type="project" value="UniProtKB-SubCell"/>
</dbReference>
<keyword evidence="6 13" id="KW-0812">Transmembrane</keyword>
<keyword evidence="10 13" id="KW-1133">Transmembrane helix</keyword>
<keyword evidence="7" id="KW-0547">Nucleotide-binding</keyword>
<evidence type="ECO:0000256" key="3">
    <source>
        <dbReference type="ARBA" id="ARBA00012438"/>
    </source>
</evidence>
<keyword evidence="8 17" id="KW-0418">Kinase</keyword>
<dbReference type="InterPro" id="IPR000700">
    <property type="entry name" value="PAS-assoc_C"/>
</dbReference>
<dbReference type="InterPro" id="IPR035965">
    <property type="entry name" value="PAS-like_dom_sf"/>
</dbReference>
<dbReference type="PRINTS" id="PR00344">
    <property type="entry name" value="BCTRLSENSOR"/>
</dbReference>
<evidence type="ECO:0000256" key="9">
    <source>
        <dbReference type="ARBA" id="ARBA00022840"/>
    </source>
</evidence>
<keyword evidence="12 13" id="KW-0472">Membrane</keyword>
<sequence>MQKAKRIYFPGINLRDKIMYEIKDLLFEAPLRKEFWVMTVYSIILFSIVLILAAQGYFQKSTEVIVLSFAVLGIYFLFSDLLKRKQILPPKIQFTIDSLLYVFFMMIVIINTGGHYSPIKYPLVFLTAISAPLYGGLFLTAIFLIFVLGALIALCLYEHSIHSVELLLLLLQGISLFTAGLIINISKNLYENKEASLNDKVRELKISENKISYYSKKLGAEKKRIETVLENIADGVFVINNLNKIIIFNRMANNLTGYSASEVLDKNYKTFLKFEDGEGKLCYRFIEDTLKHGKSNEYGNCDLLIKKDGSKLPVEKSAAPLVDSNGETIGCIVAFRDVTAAREVDKMKSEFVSLATHQLKTPLTTIKLFSDELLHSKNDKEKKSLYLERINISVNRMIKLIDDLLNISRLESGKIKPEPETCDLIELVNNSVENCIALANEHRIKIIFKPFVAKRLNINADPTLVSQVIQNMLTNAIKYSGKGKQVVMKIAKEKDNYVLSVKDNGIGIATKDTSKLFSKFFRTEAANQLTNDGTGLGLYLAKMITEASGGKIWFETKENKGTTFYLSLPVKK</sequence>
<dbReference type="GO" id="GO:0005524">
    <property type="term" value="F:ATP binding"/>
    <property type="evidence" value="ECO:0007669"/>
    <property type="project" value="UniProtKB-KW"/>
</dbReference>
<dbReference type="Gene3D" id="3.30.565.10">
    <property type="entry name" value="Histidine kinase-like ATPase, C-terminal domain"/>
    <property type="match status" value="1"/>
</dbReference>
<dbReference type="AlphaFoldDB" id="A0A0G0Q579"/>
<feature type="domain" description="PAC" evidence="16">
    <location>
        <begin position="298"/>
        <end position="350"/>
    </location>
</feature>
<comment type="catalytic activity">
    <reaction evidence="1">
        <text>ATP + protein L-histidine = ADP + protein N-phospho-L-histidine.</text>
        <dbReference type="EC" id="2.7.13.3"/>
    </reaction>
</comment>
<feature type="domain" description="Histidine kinase" evidence="14">
    <location>
        <begin position="354"/>
        <end position="572"/>
    </location>
</feature>
<dbReference type="CDD" id="cd00075">
    <property type="entry name" value="HATPase"/>
    <property type="match status" value="1"/>
</dbReference>
<organism evidence="17 18">
    <name type="scientific">Candidatus Falkowbacteria bacterium GW2011_GWF2_39_8</name>
    <dbReference type="NCBI Taxonomy" id="1618642"/>
    <lineage>
        <taxon>Bacteria</taxon>
        <taxon>Candidatus Falkowiibacteriota</taxon>
    </lineage>
</organism>
<protein>
    <recommendedName>
        <fullName evidence="3">histidine kinase</fullName>
        <ecNumber evidence="3">2.7.13.3</ecNumber>
    </recommendedName>
</protein>
<dbReference type="Pfam" id="PF13426">
    <property type="entry name" value="PAS_9"/>
    <property type="match status" value="1"/>
</dbReference>
<dbReference type="SMART" id="SM00091">
    <property type="entry name" value="PAS"/>
    <property type="match status" value="1"/>
</dbReference>
<evidence type="ECO:0000313" key="18">
    <source>
        <dbReference type="Proteomes" id="UP000034137"/>
    </source>
</evidence>
<evidence type="ECO:0000313" key="17">
    <source>
        <dbReference type="EMBL" id="KKR32526.1"/>
    </source>
</evidence>
<proteinExistence type="predicted"/>
<accession>A0A0G0Q579</accession>
<dbReference type="InterPro" id="IPR003594">
    <property type="entry name" value="HATPase_dom"/>
</dbReference>
<dbReference type="PROSITE" id="PS50112">
    <property type="entry name" value="PAS"/>
    <property type="match status" value="1"/>
</dbReference>
<dbReference type="InterPro" id="IPR000014">
    <property type="entry name" value="PAS"/>
</dbReference>
<dbReference type="GO" id="GO:0000156">
    <property type="term" value="F:phosphorelay response regulator activity"/>
    <property type="evidence" value="ECO:0007669"/>
    <property type="project" value="TreeGrafter"/>
</dbReference>
<feature type="domain" description="PAS" evidence="15">
    <location>
        <begin position="221"/>
        <end position="267"/>
    </location>
</feature>
<dbReference type="GO" id="GO:0007234">
    <property type="term" value="P:osmosensory signaling via phosphorelay pathway"/>
    <property type="evidence" value="ECO:0007669"/>
    <property type="project" value="TreeGrafter"/>
</dbReference>
<dbReference type="PANTHER" id="PTHR42878:SF7">
    <property type="entry name" value="SENSOR HISTIDINE KINASE GLRK"/>
    <property type="match status" value="1"/>
</dbReference>
<keyword evidence="11" id="KW-0902">Two-component regulatory system</keyword>
<dbReference type="SMART" id="SM00387">
    <property type="entry name" value="HATPase_c"/>
    <property type="match status" value="1"/>
</dbReference>
<evidence type="ECO:0000256" key="6">
    <source>
        <dbReference type="ARBA" id="ARBA00022692"/>
    </source>
</evidence>
<comment type="caution">
    <text evidence="17">The sequence shown here is derived from an EMBL/GenBank/DDBJ whole genome shotgun (WGS) entry which is preliminary data.</text>
</comment>
<dbReference type="PROSITE" id="PS50109">
    <property type="entry name" value="HIS_KIN"/>
    <property type="match status" value="1"/>
</dbReference>
<evidence type="ECO:0000259" key="15">
    <source>
        <dbReference type="PROSITE" id="PS50112"/>
    </source>
</evidence>
<dbReference type="Proteomes" id="UP000034137">
    <property type="component" value="Unassembled WGS sequence"/>
</dbReference>
<evidence type="ECO:0000259" key="14">
    <source>
        <dbReference type="PROSITE" id="PS50109"/>
    </source>
</evidence>
<evidence type="ECO:0000256" key="2">
    <source>
        <dbReference type="ARBA" id="ARBA00004141"/>
    </source>
</evidence>
<dbReference type="InterPro" id="IPR036890">
    <property type="entry name" value="HATPase_C_sf"/>
</dbReference>
<feature type="transmembrane region" description="Helical" evidence="13">
    <location>
        <begin position="133"/>
        <end position="157"/>
    </location>
</feature>
<dbReference type="EMBL" id="LBXO01000031">
    <property type="protein sequence ID" value="KKR32526.1"/>
    <property type="molecule type" value="Genomic_DNA"/>
</dbReference>
<dbReference type="PROSITE" id="PS50113">
    <property type="entry name" value="PAC"/>
    <property type="match status" value="1"/>
</dbReference>
<dbReference type="PATRIC" id="fig|1618642.3.peg.621"/>
<dbReference type="CDD" id="cd00130">
    <property type="entry name" value="PAS"/>
    <property type="match status" value="1"/>
</dbReference>
<feature type="transmembrane region" description="Helical" evidence="13">
    <location>
        <begin position="64"/>
        <end position="82"/>
    </location>
</feature>
<evidence type="ECO:0000256" key="1">
    <source>
        <dbReference type="ARBA" id="ARBA00000085"/>
    </source>
</evidence>
<dbReference type="InterPro" id="IPR004358">
    <property type="entry name" value="Sig_transdc_His_kin-like_C"/>
</dbReference>
<evidence type="ECO:0000256" key="4">
    <source>
        <dbReference type="ARBA" id="ARBA00022553"/>
    </source>
</evidence>
<dbReference type="Pfam" id="PF02518">
    <property type="entry name" value="HATPase_c"/>
    <property type="match status" value="1"/>
</dbReference>
<dbReference type="InterPro" id="IPR050351">
    <property type="entry name" value="BphY/WalK/GraS-like"/>
</dbReference>
<keyword evidence="5" id="KW-0808">Transferase</keyword>